<reference evidence="4 5" key="1">
    <citation type="submission" date="2018-06" db="EMBL/GenBank/DDBJ databases">
        <authorList>
            <consortium name="Pathogen Informatics"/>
            <person name="Doyle S."/>
        </authorList>
    </citation>
    <scope>NUCLEOTIDE SEQUENCE [LARGE SCALE GENOMIC DNA]</scope>
    <source>
        <strain evidence="4 5">NCTC11179</strain>
    </source>
</reference>
<dbReference type="PROSITE" id="PS50215">
    <property type="entry name" value="ADAM_MEPRO"/>
    <property type="match status" value="1"/>
</dbReference>
<dbReference type="InterPro" id="IPR055015">
    <property type="entry name" value="GCX_COOH"/>
</dbReference>
<evidence type="ECO:0000259" key="3">
    <source>
        <dbReference type="PROSITE" id="PS50215"/>
    </source>
</evidence>
<evidence type="ECO:0000256" key="1">
    <source>
        <dbReference type="ARBA" id="ARBA00022729"/>
    </source>
</evidence>
<dbReference type="GO" id="GO:0006509">
    <property type="term" value="P:membrane protein ectodomain proteolysis"/>
    <property type="evidence" value="ECO:0007669"/>
    <property type="project" value="TreeGrafter"/>
</dbReference>
<organism evidence="4 5">
    <name type="scientific">Myroides odoratus</name>
    <name type="common">Flavobacterium odoratum</name>
    <dbReference type="NCBI Taxonomy" id="256"/>
    <lineage>
        <taxon>Bacteria</taxon>
        <taxon>Pseudomonadati</taxon>
        <taxon>Bacteroidota</taxon>
        <taxon>Flavobacteriia</taxon>
        <taxon>Flavobacteriales</taxon>
        <taxon>Flavobacteriaceae</taxon>
        <taxon>Myroides</taxon>
    </lineage>
</organism>
<dbReference type="PANTHER" id="PTHR11905:SF159">
    <property type="entry name" value="ADAM METALLOPROTEASE"/>
    <property type="match status" value="1"/>
</dbReference>
<accession>A0A378U1E4</accession>
<evidence type="ECO:0000313" key="5">
    <source>
        <dbReference type="Proteomes" id="UP000255024"/>
    </source>
</evidence>
<gene>
    <name evidence="4" type="ORF">NCTC11179_02461</name>
</gene>
<feature type="chain" id="PRO_5016581868" evidence="2">
    <location>
        <begin position="19"/>
        <end position="627"/>
    </location>
</feature>
<feature type="domain" description="Peptidase M12B" evidence="3">
    <location>
        <begin position="212"/>
        <end position="416"/>
    </location>
</feature>
<dbReference type="NCBIfam" id="NF045639">
    <property type="entry name" value="GCX_COOH"/>
    <property type="match status" value="1"/>
</dbReference>
<dbReference type="AlphaFoldDB" id="A0A378U1E4"/>
<dbReference type="SUPFAM" id="SSF55486">
    <property type="entry name" value="Metalloproteases ('zincins'), catalytic domain"/>
    <property type="match status" value="1"/>
</dbReference>
<dbReference type="NCBIfam" id="TIGR04183">
    <property type="entry name" value="Por_Secre_tail"/>
    <property type="match status" value="1"/>
</dbReference>
<dbReference type="InterPro" id="IPR026444">
    <property type="entry name" value="Secre_tail"/>
</dbReference>
<dbReference type="RefSeq" id="WP_115091824.1">
    <property type="nucleotide sequence ID" value="NZ_CP068107.1"/>
</dbReference>
<keyword evidence="1 2" id="KW-0732">Signal</keyword>
<dbReference type="PANTHER" id="PTHR11905">
    <property type="entry name" value="ADAM A DISINTEGRIN AND METALLOPROTEASE DOMAIN"/>
    <property type="match status" value="1"/>
</dbReference>
<keyword evidence="5" id="KW-1185">Reference proteome</keyword>
<protein>
    <submittedName>
        <fullName evidence="4">Por secretion system C-terminal sorting domain</fullName>
    </submittedName>
</protein>
<dbReference type="Pfam" id="PF18962">
    <property type="entry name" value="Por_Secre_tail"/>
    <property type="match status" value="1"/>
</dbReference>
<sequence>MKKIVILFVWCLGLSALGQENLIYQQIQNEKLNGEKFTPVQGAFKPDKLDPTVAKEFKNSKEVDFFQFDAKVISHKERSFSLDLPLHNQTITLELVAVDDSFYDYEVVTDKGKSIPSNRSVKHYRGVVKDDFKSLVAISFFEDEIGGVISNKYGNFNIGTISKRGVIFYKDSNLIKESDWVCKEVEIEEEKVMVSVKDLNFNALEGRELISNCVKIQLDVAYDVYTFNQYNFLRTESYMATLFNQVALLYQNEGIRIGISNIRIWTSPDPFATLDPASEEQLTSYRSYVSGNFSGNVSMLFTKRTNGGIAYLNTSSTLCSKKSNKVGISGILGNVNLVPVFSRPVKVVTHELGHIFGSHHTHACEWNGNNTAIDNCGTFYFDYNGQFNSSTEGYYCYDANNPMLPPQGGTIMSYCDQFFPGSPGVSFSEGFGPQPGNRIRTTVALSSNMILLKCLNDCPINCMENIAVTSTVSNLIYDLKQASYTVTATNLIEPGGMAVYLGNSVVLKNGFKATEGAVFLGKVLPCAGNTRVTSVAVDFTEAQGINEENQSIIQVFPNPTSDQVTVTSNQAIVFWELFNEIGQTSSRAKVNHQKEFQVDLTQLKKGLYLIRFTMEDGTSHSQKIIKK</sequence>
<name>A0A378U1E4_MYROD</name>
<evidence type="ECO:0000313" key="4">
    <source>
        <dbReference type="EMBL" id="STZ68977.1"/>
    </source>
</evidence>
<feature type="signal peptide" evidence="2">
    <location>
        <begin position="1"/>
        <end position="18"/>
    </location>
</feature>
<evidence type="ECO:0000256" key="2">
    <source>
        <dbReference type="SAM" id="SignalP"/>
    </source>
</evidence>
<dbReference type="InterPro" id="IPR001590">
    <property type="entry name" value="Peptidase_M12B"/>
</dbReference>
<dbReference type="Proteomes" id="UP000255024">
    <property type="component" value="Unassembled WGS sequence"/>
</dbReference>
<dbReference type="EMBL" id="UGQL01000002">
    <property type="protein sequence ID" value="STZ68977.1"/>
    <property type="molecule type" value="Genomic_DNA"/>
</dbReference>
<dbReference type="GO" id="GO:0004222">
    <property type="term" value="F:metalloendopeptidase activity"/>
    <property type="evidence" value="ECO:0007669"/>
    <property type="project" value="InterPro"/>
</dbReference>
<dbReference type="Pfam" id="PF13688">
    <property type="entry name" value="Reprolysin_5"/>
    <property type="match status" value="1"/>
</dbReference>
<proteinExistence type="predicted"/>
<dbReference type="Gene3D" id="3.40.390.10">
    <property type="entry name" value="Collagenase (Catalytic Domain)"/>
    <property type="match status" value="1"/>
</dbReference>
<dbReference type="InterPro" id="IPR024079">
    <property type="entry name" value="MetalloPept_cat_dom_sf"/>
</dbReference>